<comment type="caution">
    <text evidence="3">The sequence shown here is derived from an EMBL/GenBank/DDBJ whole genome shotgun (WGS) entry which is preliminary data.</text>
</comment>
<feature type="non-terminal residue" evidence="3">
    <location>
        <position position="1054"/>
    </location>
</feature>
<feature type="coiled-coil region" evidence="1">
    <location>
        <begin position="552"/>
        <end position="579"/>
    </location>
</feature>
<feature type="compositionally biased region" description="Basic and acidic residues" evidence="2">
    <location>
        <begin position="753"/>
        <end position="762"/>
    </location>
</feature>
<organism evidence="3">
    <name type="scientific">Tanacetum cinerariifolium</name>
    <name type="common">Dalmatian daisy</name>
    <name type="synonym">Chrysanthemum cinerariifolium</name>
    <dbReference type="NCBI Taxonomy" id="118510"/>
    <lineage>
        <taxon>Eukaryota</taxon>
        <taxon>Viridiplantae</taxon>
        <taxon>Streptophyta</taxon>
        <taxon>Embryophyta</taxon>
        <taxon>Tracheophyta</taxon>
        <taxon>Spermatophyta</taxon>
        <taxon>Magnoliopsida</taxon>
        <taxon>eudicotyledons</taxon>
        <taxon>Gunneridae</taxon>
        <taxon>Pentapetalae</taxon>
        <taxon>asterids</taxon>
        <taxon>campanulids</taxon>
        <taxon>Asterales</taxon>
        <taxon>Asteraceae</taxon>
        <taxon>Asteroideae</taxon>
        <taxon>Anthemideae</taxon>
        <taxon>Anthemidinae</taxon>
        <taxon>Tanacetum</taxon>
    </lineage>
</organism>
<evidence type="ECO:0000313" key="3">
    <source>
        <dbReference type="EMBL" id="GEU54749.1"/>
    </source>
</evidence>
<keyword evidence="1" id="KW-0175">Coiled coil</keyword>
<feature type="compositionally biased region" description="Basic and acidic residues" evidence="2">
    <location>
        <begin position="840"/>
        <end position="874"/>
    </location>
</feature>
<dbReference type="Gene3D" id="4.10.60.10">
    <property type="entry name" value="Zinc finger, CCHC-type"/>
    <property type="match status" value="1"/>
</dbReference>
<feature type="region of interest" description="Disordered" evidence="2">
    <location>
        <begin position="839"/>
        <end position="877"/>
    </location>
</feature>
<dbReference type="EMBL" id="BKCJ010003383">
    <property type="protein sequence ID" value="GEU54749.1"/>
    <property type="molecule type" value="Genomic_DNA"/>
</dbReference>
<dbReference type="AlphaFoldDB" id="A0A6L2L0J0"/>
<reference evidence="3" key="1">
    <citation type="journal article" date="2019" name="Sci. Rep.">
        <title>Draft genome of Tanacetum cinerariifolium, the natural source of mosquito coil.</title>
        <authorList>
            <person name="Yamashiro T."/>
            <person name="Shiraishi A."/>
            <person name="Satake H."/>
            <person name="Nakayama K."/>
        </authorList>
    </citation>
    <scope>NUCLEOTIDE SEQUENCE</scope>
</reference>
<sequence length="1054" mass="121178">MSTMAENVIAARAENRPFMLERRTKTSPAITRERTLADFSPKEKMRQSRDIKATIIILQGLPPDVYSLVNPHKVAKEIWDKVKLLMEGSELSLQERDLNLYNEFDQFTYKKRETIHSYYLRFGKLVNDMNTIRMTMQKLQVNTKFVNNPAEMEFVIDVKLTKDMHNVSFDQLYAYLRQHKLYANDVQMTRQRIPDPLALVANTYNLPSFYNNHQPQYNQRFLAFPQQQQLYSPLQQQHEYEAPVVHQKPYEVPVVHQQSPVTQGYTSNVTKGHVTGTWIIWNTRNTNANQGTVIRCYNCKEKMMLAQAQEARVALDDEQLVFLADTRERIDSGTNTRALITTAIFQTDDIDAFDSDCDEAHSTSVVFMENLTSYDLNVLFEVPNHSTYQDNNVIDQSVKEMHYSEHHVFVNDLNIDLTSDSLYKEVNEMKVIFNQMETKVDQCSVDQKYFEIEKKELLIDNDRLLEQILSQDIVFTAMHSYDDFVNNSKVIALGLFKLDLQPLSPKLRKNRKAHADYLRITKEHADTFCETIEQARALKPLDNALDYACKYATRVQELLKKLVSQLELLEEKILQEDVNQKLLRSLSPEWNTHVAVWRNTTDLDTMSVDDLYNNLKDLEHIHLDDMEEIDLRWQKAILTMRARRFIKKTGRKLTVNGNQTIGFDKSKVECYNCHKRGHFAKDYRALRNQDNKYKESSKRSVPVETSTPIALVLCDGVSGYDWRNFMPPTPDLSFTSLDEFVNKRVVKNSKAKSSKEEPKDQGGIDSGCSRHMTKNISYLIDYKEIDGANVAFRGNPKGGKITRKGSGPNWLFDIDALTRTINYEPIVAGIQSNGFVDPKSSIDDGFKPLSDDGKKVNVDPRKENEHNDQEKEDNVNSTNNVNTVSLTVNAASTNRINVVGDNISIELQFDPNMPVLEDVSTLNFSSDDEDNGAVAEMNNLDTTIQVSPILTTRIHKDHPLDQVIKDLQSATQTRKMLKNLEEHGFKKDVIFISQDKYVAKNLKIFGFTEVKTASTPMETQKPLLKDEDGKEVDVHMYRSMIGSLIVRNTILPPN</sequence>
<proteinExistence type="predicted"/>
<accession>A0A6L2L0J0</accession>
<protein>
    <submittedName>
        <fullName evidence="3">Uncharacterized protein</fullName>
    </submittedName>
</protein>
<evidence type="ECO:0000256" key="2">
    <source>
        <dbReference type="SAM" id="MobiDB-lite"/>
    </source>
</evidence>
<feature type="region of interest" description="Disordered" evidence="2">
    <location>
        <begin position="747"/>
        <end position="767"/>
    </location>
</feature>
<dbReference type="Pfam" id="PF14223">
    <property type="entry name" value="Retrotran_gag_2"/>
    <property type="match status" value="1"/>
</dbReference>
<name>A0A6L2L0J0_TANCI</name>
<gene>
    <name evidence="3" type="ORF">Tci_026727</name>
</gene>
<evidence type="ECO:0000256" key="1">
    <source>
        <dbReference type="SAM" id="Coils"/>
    </source>
</evidence>